<dbReference type="Gene3D" id="3.90.320.10">
    <property type="match status" value="1"/>
</dbReference>
<protein>
    <recommendedName>
        <fullName evidence="1">PD-(D/E)XK endonuclease-like domain-containing protein</fullName>
    </recommendedName>
</protein>
<evidence type="ECO:0000259" key="1">
    <source>
        <dbReference type="Pfam" id="PF12705"/>
    </source>
</evidence>
<dbReference type="InterPro" id="IPR011604">
    <property type="entry name" value="PDDEXK-like_dom_sf"/>
</dbReference>
<dbReference type="SUPFAM" id="SSF52540">
    <property type="entry name" value="P-loop containing nucleoside triphosphate hydrolases"/>
    <property type="match status" value="1"/>
</dbReference>
<organism evidence="2 3">
    <name type="scientific">Candidatus Paraluminiphilus aquimaris</name>
    <dbReference type="NCBI Taxonomy" id="2518994"/>
    <lineage>
        <taxon>Bacteria</taxon>
        <taxon>Pseudomonadati</taxon>
        <taxon>Pseudomonadota</taxon>
        <taxon>Gammaproteobacteria</taxon>
        <taxon>Cellvibrionales</taxon>
        <taxon>Halieaceae</taxon>
        <taxon>Candidatus Paraluminiphilus</taxon>
    </lineage>
</organism>
<dbReference type="Proteomes" id="UP001317963">
    <property type="component" value="Chromosome"/>
</dbReference>
<name>A0ABY6Q8Z4_9GAMM</name>
<sequence>MTLPAETNLPSTEAILAILARGGVVMTATQRLARQLTQQVANEGATVIEKPAILSLEAWLIDTWSRVEESNSDPRRLLSSAEASELWRRVIDDHAITTQSFSLLRSDAAAELAARCRTALKTYTVSVAHEANRRYFESEIDTQNFLSWLDSLDAKLRREGWLLLEDTYEIIAQQAPKNAGEVLFLSEEAPGPALSAVLKRCFSCATWHHSQPLLETLETHVFDTRPDELAAAAQWGKAQYDKGLSAVIVLVDYHRDRAELEQFLRHEFEVEGQSFTQLPVNFSRGVELAKTPMYRDLLLLLRLVTRSLSREDVLALIRSPFFRWNRLADKATVIRGLFSTEERQFSLQQVLAQLTQVAPQSGLAEGLNWARVERLNTARNTVDDWREVLITLTTRAGWPGAAGLDSVEYQQYELFSDLLDEIEVNPLDHGPVALFRFVEKLNYSLAQRIFQPQTEASPLQVMFLRDTFGLSFQVCRVVGAVTESLPPAPQALSLIPWQICHDYNIRSVFESEPEVIARRLLGRLNERAPTLLSFTRMIDGLEALPSRFCAAPTPMPQMQSSLNIASRGTLEEILDDRGFEVATPVPQTGGVGLLEDQALCPLKAHLKHRLDISSLREAQTGLSAAERGALLHSALFHTFDELSNSEKLLSIALSEQTAVVSRAVDRAITNIRASTRDRVGLNVIDLERKRLQTSVANWVEIERKREIPFEVIERETSYEWQSQGLTLSFKVDRVDELSDGGRLVIDYKSKATNTLRDWTDNPIKAPQLPCYSEVIDDVVAVAIASVTDEKAGYRPLGTEIGVGRSDQSSRRELEEKANLSWAQLREQWRIELDRLVADFIAGDARATPSAKACRYCDFASICRAKISSIVEDGAGDIEGASGD</sequence>
<dbReference type="InterPro" id="IPR027417">
    <property type="entry name" value="P-loop_NTPase"/>
</dbReference>
<gene>
    <name evidence="2" type="ORF">E0F26_08990</name>
</gene>
<feature type="domain" description="PD-(D/E)XK endonuclease-like" evidence="1">
    <location>
        <begin position="594"/>
        <end position="863"/>
    </location>
</feature>
<dbReference type="EMBL" id="CP036501">
    <property type="protein sequence ID" value="UZP74863.1"/>
    <property type="molecule type" value="Genomic_DNA"/>
</dbReference>
<reference evidence="2 3" key="1">
    <citation type="submission" date="2019-02" db="EMBL/GenBank/DDBJ databases">
        <title>Halieaceae_genomes.</title>
        <authorList>
            <person name="Li S.-H."/>
        </authorList>
    </citation>
    <scope>NUCLEOTIDE SEQUENCE [LARGE SCALE GENOMIC DNA]</scope>
    <source>
        <strain evidence="2 3">JH123</strain>
    </source>
</reference>
<evidence type="ECO:0000313" key="2">
    <source>
        <dbReference type="EMBL" id="UZP74863.1"/>
    </source>
</evidence>
<dbReference type="Pfam" id="PF12705">
    <property type="entry name" value="PDDEXK_1"/>
    <property type="match status" value="1"/>
</dbReference>
<dbReference type="NCBIfam" id="TIGR03623">
    <property type="entry name" value="probable DNA repair protein"/>
    <property type="match status" value="1"/>
</dbReference>
<dbReference type="InterPro" id="IPR038726">
    <property type="entry name" value="PDDEXK_AddAB-type"/>
</dbReference>
<evidence type="ECO:0000313" key="3">
    <source>
        <dbReference type="Proteomes" id="UP001317963"/>
    </source>
</evidence>
<keyword evidence="3" id="KW-1185">Reference proteome</keyword>
<dbReference type="InterPro" id="IPR019925">
    <property type="entry name" value="DNA_repair_protein_predicted"/>
</dbReference>
<proteinExistence type="predicted"/>
<dbReference type="RefSeq" id="WP_279241325.1">
    <property type="nucleotide sequence ID" value="NZ_CP036501.1"/>
</dbReference>
<accession>A0ABY6Q8Z4</accession>